<protein>
    <submittedName>
        <fullName evidence="8">HAMP domain-containing methyl-accepting chemotaxis protein</fullName>
    </submittedName>
</protein>
<feature type="compositionally biased region" description="Polar residues" evidence="4">
    <location>
        <begin position="633"/>
        <end position="646"/>
    </location>
</feature>
<name>A0AAJ1IJH5_9SPIO</name>
<evidence type="ECO:0000259" key="7">
    <source>
        <dbReference type="PROSITE" id="PS50885"/>
    </source>
</evidence>
<organism evidence="8 9">
    <name type="scientific">Candidatus Thalassospirochaeta sargassi</name>
    <dbReference type="NCBI Taxonomy" id="3119039"/>
    <lineage>
        <taxon>Bacteria</taxon>
        <taxon>Pseudomonadati</taxon>
        <taxon>Spirochaetota</taxon>
        <taxon>Spirochaetia</taxon>
        <taxon>Spirochaetales</taxon>
        <taxon>Spirochaetaceae</taxon>
        <taxon>Candidatus Thalassospirochaeta</taxon>
    </lineage>
</organism>
<keyword evidence="5" id="KW-0812">Transmembrane</keyword>
<feature type="compositionally biased region" description="Acidic residues" evidence="4">
    <location>
        <begin position="672"/>
        <end position="682"/>
    </location>
</feature>
<keyword evidence="1" id="KW-0145">Chemotaxis</keyword>
<keyword evidence="5" id="KW-1133">Transmembrane helix</keyword>
<dbReference type="Gene3D" id="1.10.287.950">
    <property type="entry name" value="Methyl-accepting chemotaxis protein"/>
    <property type="match status" value="1"/>
</dbReference>
<dbReference type="PANTHER" id="PTHR43531:SF11">
    <property type="entry name" value="METHYL-ACCEPTING CHEMOTAXIS PROTEIN 3"/>
    <property type="match status" value="1"/>
</dbReference>
<dbReference type="InterPro" id="IPR051310">
    <property type="entry name" value="MCP_chemotaxis"/>
</dbReference>
<keyword evidence="3" id="KW-0807">Transducer</keyword>
<evidence type="ECO:0000256" key="4">
    <source>
        <dbReference type="SAM" id="MobiDB-lite"/>
    </source>
</evidence>
<feature type="transmembrane region" description="Helical" evidence="5">
    <location>
        <begin position="7"/>
        <end position="32"/>
    </location>
</feature>
<dbReference type="PANTHER" id="PTHR43531">
    <property type="entry name" value="PROTEIN ICFG"/>
    <property type="match status" value="1"/>
</dbReference>
<comment type="caution">
    <text evidence="8">The sequence shown here is derived from an EMBL/GenBank/DDBJ whole genome shotgun (WGS) entry which is preliminary data.</text>
</comment>
<evidence type="ECO:0000256" key="2">
    <source>
        <dbReference type="ARBA" id="ARBA00029447"/>
    </source>
</evidence>
<feature type="region of interest" description="Disordered" evidence="4">
    <location>
        <begin position="631"/>
        <end position="682"/>
    </location>
</feature>
<reference evidence="8 9" key="1">
    <citation type="submission" date="2022-12" db="EMBL/GenBank/DDBJ databases">
        <title>Metagenome assembled genome from gulf of manar.</title>
        <authorList>
            <person name="Kohli P."/>
            <person name="Pk S."/>
            <person name="Venkata Ramana C."/>
            <person name="Sasikala C."/>
        </authorList>
    </citation>
    <scope>NUCLEOTIDE SEQUENCE [LARGE SCALE GENOMIC DNA]</scope>
    <source>
        <strain evidence="8">JB008</strain>
    </source>
</reference>
<dbReference type="GO" id="GO:0005886">
    <property type="term" value="C:plasma membrane"/>
    <property type="evidence" value="ECO:0007669"/>
    <property type="project" value="TreeGrafter"/>
</dbReference>
<feature type="transmembrane region" description="Helical" evidence="5">
    <location>
        <begin position="200"/>
        <end position="224"/>
    </location>
</feature>
<dbReference type="SMART" id="SM00283">
    <property type="entry name" value="MA"/>
    <property type="match status" value="1"/>
</dbReference>
<dbReference type="InterPro" id="IPR004089">
    <property type="entry name" value="MCPsignal_dom"/>
</dbReference>
<keyword evidence="5" id="KW-0472">Membrane</keyword>
<dbReference type="Proteomes" id="UP001221217">
    <property type="component" value="Unassembled WGS sequence"/>
</dbReference>
<dbReference type="PROSITE" id="PS50885">
    <property type="entry name" value="HAMP"/>
    <property type="match status" value="1"/>
</dbReference>
<evidence type="ECO:0000313" key="8">
    <source>
        <dbReference type="EMBL" id="MDC7228330.1"/>
    </source>
</evidence>
<proteinExistence type="inferred from homology"/>
<dbReference type="CDD" id="cd06225">
    <property type="entry name" value="HAMP"/>
    <property type="match status" value="1"/>
</dbReference>
<sequence length="682" mass="73491">MLIGKKLNLLIIGVISAIFVSIAVFAAVYIPVVEMRDEKDSMLSLDSAIIDLRAEINKLGIASFSEQIIVIKEKSDVLVEQFNKLEHLDRLSSDEEIARSLKIIGRLYGLYEENYEELISIAEPLIIQFEKIFLSSRIRLDEINQSMIYRRADNIEEVEMSIDSVKTSITVLDSNLISTHTVVDEQFHEIDNLIDARERAAYISGIILVIMVGIIAFIFAVTIASRIVRDLRIAASGIKKMSDGDITESFSVKSRDEIGQLCDNLNVLSDSLKSAFRSMKASSFKGIEVKEELITSAEQTSSASSEIAANSQAISRQFSMLNERVEGAAEVNRIMMSSLQSLESYVQDQTAMVEESTSAVTEMISSINNVNDITLKKRAATDTLVKTAETGGKKLTGTIRVINEINESLDQIKGAATIIQQIASQTNLLAMNAAIEAAHAGDAGRGFAVVADEIRKLAEASSVNSKQINGVIKEVVNRIEVASASGHETEEAFVEIDREVEGVAESLDEISSSMGELNVGGKQILEAMTGLQDVSVNVNQGSKQMAEASDKVTDAIEVVSRITNEVSSSAGEITVGITEVSGAMMLVTELSGTLGEITALLETEAGRFRTDDNEISPAHTDENCEVLEENDSAEANNLSAESTGTEASGAPGGKNTVSSGDATGVTISGDDTGLEIESIDEE</sequence>
<feature type="domain" description="HAMP" evidence="7">
    <location>
        <begin position="225"/>
        <end position="277"/>
    </location>
</feature>
<dbReference type="EMBL" id="JAQQAL010000044">
    <property type="protein sequence ID" value="MDC7228330.1"/>
    <property type="molecule type" value="Genomic_DNA"/>
</dbReference>
<dbReference type="SUPFAM" id="SSF58104">
    <property type="entry name" value="Methyl-accepting chemotaxis protein (MCP) signaling domain"/>
    <property type="match status" value="1"/>
</dbReference>
<feature type="domain" description="Methyl-accepting transducer" evidence="6">
    <location>
        <begin position="324"/>
        <end position="560"/>
    </location>
</feature>
<dbReference type="Pfam" id="PF00015">
    <property type="entry name" value="MCPsignal"/>
    <property type="match status" value="1"/>
</dbReference>
<dbReference type="Pfam" id="PF00672">
    <property type="entry name" value="HAMP"/>
    <property type="match status" value="1"/>
</dbReference>
<dbReference type="GO" id="GO:0004888">
    <property type="term" value="F:transmembrane signaling receptor activity"/>
    <property type="evidence" value="ECO:0007669"/>
    <property type="project" value="TreeGrafter"/>
</dbReference>
<dbReference type="GO" id="GO:0007165">
    <property type="term" value="P:signal transduction"/>
    <property type="evidence" value="ECO:0007669"/>
    <property type="project" value="UniProtKB-KW"/>
</dbReference>
<accession>A0AAJ1IJH5</accession>
<evidence type="ECO:0000259" key="6">
    <source>
        <dbReference type="PROSITE" id="PS50111"/>
    </source>
</evidence>
<dbReference type="SMART" id="SM00304">
    <property type="entry name" value="HAMP"/>
    <property type="match status" value="1"/>
</dbReference>
<comment type="similarity">
    <text evidence="2">Belongs to the methyl-accepting chemotaxis (MCP) protein family.</text>
</comment>
<evidence type="ECO:0000256" key="1">
    <source>
        <dbReference type="ARBA" id="ARBA00022500"/>
    </source>
</evidence>
<dbReference type="AlphaFoldDB" id="A0AAJ1IJH5"/>
<evidence type="ECO:0000256" key="5">
    <source>
        <dbReference type="SAM" id="Phobius"/>
    </source>
</evidence>
<dbReference type="Gene3D" id="6.10.340.10">
    <property type="match status" value="1"/>
</dbReference>
<dbReference type="PROSITE" id="PS50111">
    <property type="entry name" value="CHEMOTAXIS_TRANSDUC_2"/>
    <property type="match status" value="1"/>
</dbReference>
<evidence type="ECO:0000313" key="9">
    <source>
        <dbReference type="Proteomes" id="UP001221217"/>
    </source>
</evidence>
<dbReference type="InterPro" id="IPR003660">
    <property type="entry name" value="HAMP_dom"/>
</dbReference>
<dbReference type="GO" id="GO:0006935">
    <property type="term" value="P:chemotaxis"/>
    <property type="evidence" value="ECO:0007669"/>
    <property type="project" value="UniProtKB-KW"/>
</dbReference>
<gene>
    <name evidence="8" type="ORF">PQJ61_16325</name>
</gene>
<evidence type="ECO:0000256" key="3">
    <source>
        <dbReference type="PROSITE-ProRule" id="PRU00284"/>
    </source>
</evidence>